<reference evidence="8" key="1">
    <citation type="journal article" date="2023" name="Proc. Natl. Acad. Sci. U.S.A.">
        <title>Genomic and structural basis for evolution of tropane alkaloid biosynthesis.</title>
        <authorList>
            <person name="Wanga Y.-J."/>
            <person name="Taina T."/>
            <person name="Yua J.-Y."/>
            <person name="Lia J."/>
            <person name="Xua B."/>
            <person name="Chenc J."/>
            <person name="D'Auriad J.C."/>
            <person name="Huanga J.-P."/>
            <person name="Huanga S.-X."/>
        </authorList>
    </citation>
    <scope>NUCLEOTIDE SEQUENCE [LARGE SCALE GENOMIC DNA]</scope>
    <source>
        <strain evidence="8">cv. KIB-2019</strain>
    </source>
</reference>
<dbReference type="InterPro" id="IPR005175">
    <property type="entry name" value="PPC_dom"/>
</dbReference>
<feature type="domain" description="PPC" evidence="6">
    <location>
        <begin position="151"/>
        <end position="303"/>
    </location>
</feature>
<evidence type="ECO:0000256" key="3">
    <source>
        <dbReference type="ARBA" id="ARBA00023163"/>
    </source>
</evidence>
<dbReference type="SUPFAM" id="SSF117856">
    <property type="entry name" value="AF0104/ALDC/Ptd012-like"/>
    <property type="match status" value="1"/>
</dbReference>
<keyword evidence="4" id="KW-0539">Nucleus</keyword>
<dbReference type="GO" id="GO:0003680">
    <property type="term" value="F:minor groove of adenine-thymine-rich DNA binding"/>
    <property type="evidence" value="ECO:0007669"/>
    <property type="project" value="UniProtKB-UniRule"/>
</dbReference>
<comment type="function">
    <text evidence="4">Transcription factor that specifically binds AT-rich DNA sequences related to the nuclear matrix attachment regions (MARs).</text>
</comment>
<evidence type="ECO:0000259" key="6">
    <source>
        <dbReference type="PROSITE" id="PS51742"/>
    </source>
</evidence>
<evidence type="ECO:0000256" key="2">
    <source>
        <dbReference type="ARBA" id="ARBA00023125"/>
    </source>
</evidence>
<sequence length="340" mass="35139">MDQRDAMMLPGSAPYYMQRGMSASGSGNAPGLQGSPIINPSLPTAHILFQSSSSGASIPQTLVMDPSSTISPRGSIGASSSALPQGESVRRKRGRPRKYGSQGAMSLALNPPPSTQAMTLNPTQKRGRGRPPGSGRKQQLASFGGWLSNTAGIGFTPHVIMIAVGEDITTKIMSFSQQGPRSICILSANGVISTVTLRQPSTSGGTVTYEGRFEILCLSGSFLVSDTGGSRGRIVSLCVSLASPDGRVIGGAVGGALIAASPIQVIVGSFLCSSSKAKKRAAESVQSAGTKDLQTTDNSINPTNALSNQNLTPSSSMGVWPSSRQMDLQTGHIDIDLMQG</sequence>
<dbReference type="AlphaFoldDB" id="A0A9Q1MV58"/>
<dbReference type="Gene3D" id="3.30.1330.80">
    <property type="entry name" value="Hypothetical protein, similar to alpha- acetolactate decarboxylase, domain 2"/>
    <property type="match status" value="1"/>
</dbReference>
<dbReference type="PANTHER" id="PTHR31500:SF9">
    <property type="entry name" value="AT-HOOK MOTIF NUCLEAR-LOCALIZED PROTEIN 9"/>
    <property type="match status" value="1"/>
</dbReference>
<dbReference type="Proteomes" id="UP001152561">
    <property type="component" value="Unassembled WGS sequence"/>
</dbReference>
<proteinExistence type="predicted"/>
<protein>
    <recommendedName>
        <fullName evidence="4">AT-hook motif nuclear-localized protein</fullName>
    </recommendedName>
</protein>
<dbReference type="EMBL" id="JAJAGQ010000004">
    <property type="protein sequence ID" value="KAJ8565359.1"/>
    <property type="molecule type" value="Genomic_DNA"/>
</dbReference>
<feature type="compositionally biased region" description="Polar residues" evidence="5">
    <location>
        <begin position="58"/>
        <end position="83"/>
    </location>
</feature>
<dbReference type="OrthoDB" id="688543at2759"/>
<comment type="caution">
    <text evidence="7">The sequence shown here is derived from an EMBL/GenBank/DDBJ whole genome shotgun (WGS) entry which is preliminary data.</text>
</comment>
<evidence type="ECO:0000313" key="8">
    <source>
        <dbReference type="Proteomes" id="UP001152561"/>
    </source>
</evidence>
<gene>
    <name evidence="7" type="ORF">K7X08_007935</name>
</gene>
<dbReference type="InterPro" id="IPR039605">
    <property type="entry name" value="AHL"/>
</dbReference>
<dbReference type="GO" id="GO:0005634">
    <property type="term" value="C:nucleus"/>
    <property type="evidence" value="ECO:0007669"/>
    <property type="project" value="UniProtKB-SubCell"/>
</dbReference>
<dbReference type="PANTHER" id="PTHR31500">
    <property type="entry name" value="AT-HOOK MOTIF NUCLEAR-LOCALIZED PROTEIN 9"/>
    <property type="match status" value="1"/>
</dbReference>
<organism evidence="7 8">
    <name type="scientific">Anisodus acutangulus</name>
    <dbReference type="NCBI Taxonomy" id="402998"/>
    <lineage>
        <taxon>Eukaryota</taxon>
        <taxon>Viridiplantae</taxon>
        <taxon>Streptophyta</taxon>
        <taxon>Embryophyta</taxon>
        <taxon>Tracheophyta</taxon>
        <taxon>Spermatophyta</taxon>
        <taxon>Magnoliopsida</taxon>
        <taxon>eudicotyledons</taxon>
        <taxon>Gunneridae</taxon>
        <taxon>Pentapetalae</taxon>
        <taxon>asterids</taxon>
        <taxon>lamiids</taxon>
        <taxon>Solanales</taxon>
        <taxon>Solanaceae</taxon>
        <taxon>Solanoideae</taxon>
        <taxon>Hyoscyameae</taxon>
        <taxon>Anisodus</taxon>
    </lineage>
</organism>
<evidence type="ECO:0000256" key="5">
    <source>
        <dbReference type="SAM" id="MobiDB-lite"/>
    </source>
</evidence>
<comment type="domain">
    <text evidence="4">The PPC domain mediates interactions between AHL proteins.</text>
</comment>
<keyword evidence="2 4" id="KW-0238">DNA-binding</keyword>
<feature type="region of interest" description="Disordered" evidence="5">
    <location>
        <begin position="58"/>
        <end position="140"/>
    </location>
</feature>
<feature type="region of interest" description="Disordered" evidence="5">
    <location>
        <begin position="285"/>
        <end position="322"/>
    </location>
</feature>
<dbReference type="PROSITE" id="PS51742">
    <property type="entry name" value="PPC"/>
    <property type="match status" value="1"/>
</dbReference>
<evidence type="ECO:0000313" key="7">
    <source>
        <dbReference type="EMBL" id="KAJ8565359.1"/>
    </source>
</evidence>
<dbReference type="Pfam" id="PF03479">
    <property type="entry name" value="PCC"/>
    <property type="match status" value="1"/>
</dbReference>
<evidence type="ECO:0000256" key="4">
    <source>
        <dbReference type="RuleBase" id="RU367031"/>
    </source>
</evidence>
<evidence type="ECO:0000256" key="1">
    <source>
        <dbReference type="ARBA" id="ARBA00023015"/>
    </source>
</evidence>
<keyword evidence="3 4" id="KW-0804">Transcription</keyword>
<accession>A0A9Q1MV58</accession>
<dbReference type="CDD" id="cd11378">
    <property type="entry name" value="DUF296"/>
    <property type="match status" value="1"/>
</dbReference>
<feature type="compositionally biased region" description="Polar residues" evidence="5">
    <location>
        <begin position="115"/>
        <end position="124"/>
    </location>
</feature>
<comment type="subcellular location">
    <subcellularLocation>
        <location evidence="4">Nucleus</location>
    </subcellularLocation>
</comment>
<keyword evidence="8" id="KW-1185">Reference proteome</keyword>
<keyword evidence="1 4" id="KW-0805">Transcription regulation</keyword>
<name>A0A9Q1MV58_9SOLA</name>